<feature type="domain" description="GerMN" evidence="3">
    <location>
        <begin position="127"/>
        <end position="217"/>
    </location>
</feature>
<proteinExistence type="predicted"/>
<sequence length="220" mass="23766">MKKIVSFLIISTMLLFVGCSLRSASSQSSQNSLPDTNKSTTEKNDVNSADKNNLEEESNNTNSKDQNTGVKNNKNQDSQGSNVKKTTTKIKIYLIAIDDNGKGGKKIDTGDSLIPIERTISTPSSPLVGALTELFSIKDRSYGQSGLYNSLYQSNLKVENAKIVNGVATINISGKLMLGGELDNPRVKAQIVETALQFSTVKDVKVFINGKSIDSVLSLK</sequence>
<dbReference type="AlphaFoldDB" id="A0A919VMM5"/>
<evidence type="ECO:0000313" key="5">
    <source>
        <dbReference type="Proteomes" id="UP000679179"/>
    </source>
</evidence>
<evidence type="ECO:0000313" key="4">
    <source>
        <dbReference type="EMBL" id="GIM29733.1"/>
    </source>
</evidence>
<dbReference type="RefSeq" id="WP_212904419.1">
    <property type="nucleotide sequence ID" value="NZ_BOPZ01000021.1"/>
</dbReference>
<feature type="signal peptide" evidence="2">
    <location>
        <begin position="1"/>
        <end position="24"/>
    </location>
</feature>
<name>A0A919VMM5_9CLOT</name>
<feature type="chain" id="PRO_5037778210" description="GerMN domain-containing protein" evidence="2">
    <location>
        <begin position="25"/>
        <end position="220"/>
    </location>
</feature>
<evidence type="ECO:0000259" key="3">
    <source>
        <dbReference type="SMART" id="SM00909"/>
    </source>
</evidence>
<comment type="caution">
    <text evidence="4">The sequence shown here is derived from an EMBL/GenBank/DDBJ whole genome shotgun (WGS) entry which is preliminary data.</text>
</comment>
<keyword evidence="2" id="KW-0732">Signal</keyword>
<accession>A0A919VMM5</accession>
<dbReference type="Pfam" id="PF10646">
    <property type="entry name" value="Germane"/>
    <property type="match status" value="1"/>
</dbReference>
<protein>
    <recommendedName>
        <fullName evidence="3">GerMN domain-containing protein</fullName>
    </recommendedName>
</protein>
<organism evidence="4 5">
    <name type="scientific">Clostridium polyendosporum</name>
    <dbReference type="NCBI Taxonomy" id="69208"/>
    <lineage>
        <taxon>Bacteria</taxon>
        <taxon>Bacillati</taxon>
        <taxon>Bacillota</taxon>
        <taxon>Clostridia</taxon>
        <taxon>Eubacteriales</taxon>
        <taxon>Clostridiaceae</taxon>
        <taxon>Clostridium</taxon>
    </lineage>
</organism>
<dbReference type="EMBL" id="BOPZ01000021">
    <property type="protein sequence ID" value="GIM29733.1"/>
    <property type="molecule type" value="Genomic_DNA"/>
</dbReference>
<keyword evidence="5" id="KW-1185">Reference proteome</keyword>
<dbReference type="Proteomes" id="UP000679179">
    <property type="component" value="Unassembled WGS sequence"/>
</dbReference>
<gene>
    <name evidence="4" type="ORF">CPJCM30710_23990</name>
</gene>
<dbReference type="InterPro" id="IPR019606">
    <property type="entry name" value="GerMN"/>
</dbReference>
<feature type="compositionally biased region" description="Polar residues" evidence="1">
    <location>
        <begin position="64"/>
        <end position="83"/>
    </location>
</feature>
<reference evidence="4" key="1">
    <citation type="submission" date="2021-03" db="EMBL/GenBank/DDBJ databases">
        <title>Taxonomic study of Clostridium polyendosporum from meadow-gley soil under rice.</title>
        <authorList>
            <person name="Kobayashi H."/>
            <person name="Tanizawa Y."/>
            <person name="Yagura M."/>
        </authorList>
    </citation>
    <scope>NUCLEOTIDE SEQUENCE</scope>
    <source>
        <strain evidence="4">JCM 30710</strain>
    </source>
</reference>
<feature type="region of interest" description="Disordered" evidence="1">
    <location>
        <begin position="25"/>
        <end position="83"/>
    </location>
</feature>
<dbReference type="PROSITE" id="PS51257">
    <property type="entry name" value="PROKAR_LIPOPROTEIN"/>
    <property type="match status" value="1"/>
</dbReference>
<dbReference type="SMART" id="SM00909">
    <property type="entry name" value="Germane"/>
    <property type="match status" value="1"/>
</dbReference>
<evidence type="ECO:0000256" key="1">
    <source>
        <dbReference type="SAM" id="MobiDB-lite"/>
    </source>
</evidence>
<evidence type="ECO:0000256" key="2">
    <source>
        <dbReference type="SAM" id="SignalP"/>
    </source>
</evidence>